<keyword evidence="7" id="KW-0378">Hydrolase</keyword>
<evidence type="ECO:0000256" key="5">
    <source>
        <dbReference type="ARBA" id="ARBA00023204"/>
    </source>
</evidence>
<evidence type="ECO:0000313" key="7">
    <source>
        <dbReference type="EMBL" id="AMY06890.1"/>
    </source>
</evidence>
<dbReference type="EC" id="3.2.2.21" evidence="3"/>
<dbReference type="Pfam" id="PF00730">
    <property type="entry name" value="HhH-GPD"/>
    <property type="match status" value="1"/>
</dbReference>
<dbReference type="FunFam" id="1.10.340.30:FF:000004">
    <property type="entry name" value="DNA-3-methyladenine glycosylase II"/>
    <property type="match status" value="1"/>
</dbReference>
<dbReference type="GO" id="GO:0032993">
    <property type="term" value="C:protein-DNA complex"/>
    <property type="evidence" value="ECO:0007669"/>
    <property type="project" value="TreeGrafter"/>
</dbReference>
<dbReference type="OrthoDB" id="9785929at2"/>
<dbReference type="STRING" id="1855912.LuPra_00051"/>
<organism evidence="7 8">
    <name type="scientific">Luteitalea pratensis</name>
    <dbReference type="NCBI Taxonomy" id="1855912"/>
    <lineage>
        <taxon>Bacteria</taxon>
        <taxon>Pseudomonadati</taxon>
        <taxon>Acidobacteriota</taxon>
        <taxon>Vicinamibacteria</taxon>
        <taxon>Vicinamibacterales</taxon>
        <taxon>Vicinamibacteraceae</taxon>
        <taxon>Luteitalea</taxon>
    </lineage>
</organism>
<name>A0A143PF03_LUTPR</name>
<dbReference type="KEGG" id="abac:LuPra_00051"/>
<dbReference type="EMBL" id="CP015136">
    <property type="protein sequence ID" value="AMY06890.1"/>
    <property type="molecule type" value="Genomic_DNA"/>
</dbReference>
<dbReference type="Proteomes" id="UP000076079">
    <property type="component" value="Chromosome"/>
</dbReference>
<proteinExistence type="inferred from homology"/>
<dbReference type="InterPro" id="IPR003265">
    <property type="entry name" value="HhH-GPD_domain"/>
</dbReference>
<keyword evidence="7" id="KW-0326">Glycosidase</keyword>
<protein>
    <recommendedName>
        <fullName evidence="3">DNA-3-methyladenine glycosylase II</fullName>
        <ecNumber evidence="3">3.2.2.21</ecNumber>
    </recommendedName>
</protein>
<dbReference type="SMART" id="SM00478">
    <property type="entry name" value="ENDO3c"/>
    <property type="match status" value="1"/>
</dbReference>
<accession>A0A143PF03</accession>
<comment type="similarity">
    <text evidence="2">Belongs to the alkylbase DNA glycosidase AlkA family.</text>
</comment>
<dbReference type="AlphaFoldDB" id="A0A143PF03"/>
<dbReference type="Gene3D" id="1.10.1670.40">
    <property type="match status" value="1"/>
</dbReference>
<feature type="domain" description="HhH-GPD" evidence="6">
    <location>
        <begin position="54"/>
        <end position="209"/>
    </location>
</feature>
<dbReference type="GO" id="GO:0008725">
    <property type="term" value="F:DNA-3-methyladenine glycosylase activity"/>
    <property type="evidence" value="ECO:0007669"/>
    <property type="project" value="TreeGrafter"/>
</dbReference>
<evidence type="ECO:0000259" key="6">
    <source>
        <dbReference type="SMART" id="SM00478"/>
    </source>
</evidence>
<keyword evidence="8" id="KW-1185">Reference proteome</keyword>
<evidence type="ECO:0000313" key="8">
    <source>
        <dbReference type="Proteomes" id="UP000076079"/>
    </source>
</evidence>
<dbReference type="GO" id="GO:0006307">
    <property type="term" value="P:DNA alkylation repair"/>
    <property type="evidence" value="ECO:0007669"/>
    <property type="project" value="TreeGrafter"/>
</dbReference>
<evidence type="ECO:0000256" key="1">
    <source>
        <dbReference type="ARBA" id="ARBA00000086"/>
    </source>
</evidence>
<sequence>MIPVRFTPETCRTATRTLARRDLVLARLIKAHGPCTLGTRIRRDSFAALVRAIVFQQLSTGAATTIYTRVMATMNVTACPPPATWLCTPAESLRSAGLSTQKTRYILDLCRHVTDGSLDTRRLHRMSDDDVIATLTQVKGIGRWTAEMFLMFHLQRPDVLPLGDLGVVTGFAKVYGNGTKFTADEMTAHAEAWRPYRSIGSWYMWRALEAK</sequence>
<dbReference type="GO" id="GO:0006285">
    <property type="term" value="P:base-excision repair, AP site formation"/>
    <property type="evidence" value="ECO:0007669"/>
    <property type="project" value="TreeGrafter"/>
</dbReference>
<dbReference type="PANTHER" id="PTHR43003">
    <property type="entry name" value="DNA-3-METHYLADENINE GLYCOSYLASE"/>
    <property type="match status" value="1"/>
</dbReference>
<gene>
    <name evidence="7" type="primary">alkA_1</name>
    <name evidence="7" type="ORF">LuPra_00051</name>
</gene>
<keyword evidence="5" id="KW-0234">DNA repair</keyword>
<dbReference type="Gene3D" id="1.10.340.30">
    <property type="entry name" value="Hypothetical protein, domain 2"/>
    <property type="match status" value="1"/>
</dbReference>
<reference evidence="8" key="2">
    <citation type="submission" date="2016-04" db="EMBL/GenBank/DDBJ databases">
        <title>First Complete Genome Sequence of a Subdivision 6 Acidobacterium.</title>
        <authorList>
            <person name="Huang S."/>
            <person name="Vieira S."/>
            <person name="Bunk B."/>
            <person name="Riedel T."/>
            <person name="Sproeer C."/>
            <person name="Overmann J."/>
        </authorList>
    </citation>
    <scope>NUCLEOTIDE SEQUENCE [LARGE SCALE GENOMIC DNA]</scope>
    <source>
        <strain evidence="8">DSM 100886 HEG_-6_39</strain>
    </source>
</reference>
<dbReference type="GO" id="GO:0032131">
    <property type="term" value="F:alkylated DNA binding"/>
    <property type="evidence" value="ECO:0007669"/>
    <property type="project" value="TreeGrafter"/>
</dbReference>
<dbReference type="InterPro" id="IPR011257">
    <property type="entry name" value="DNA_glycosylase"/>
</dbReference>
<dbReference type="CDD" id="cd00056">
    <property type="entry name" value="ENDO3c"/>
    <property type="match status" value="1"/>
</dbReference>
<dbReference type="PANTHER" id="PTHR43003:SF5">
    <property type="entry name" value="DNA-3-METHYLADENINE GLYCOSYLASE"/>
    <property type="match status" value="1"/>
</dbReference>
<evidence type="ECO:0000256" key="4">
    <source>
        <dbReference type="ARBA" id="ARBA00022763"/>
    </source>
</evidence>
<evidence type="ECO:0000256" key="3">
    <source>
        <dbReference type="ARBA" id="ARBA00012000"/>
    </source>
</evidence>
<dbReference type="RefSeq" id="WP_110168904.1">
    <property type="nucleotide sequence ID" value="NZ_CP015136.1"/>
</dbReference>
<reference evidence="7 8" key="1">
    <citation type="journal article" date="2016" name="Genome Announc.">
        <title>First Complete Genome Sequence of a Subdivision 6 Acidobacterium Strain.</title>
        <authorList>
            <person name="Huang S."/>
            <person name="Vieira S."/>
            <person name="Bunk B."/>
            <person name="Riedel T."/>
            <person name="Sproer C."/>
            <person name="Overmann J."/>
        </authorList>
    </citation>
    <scope>NUCLEOTIDE SEQUENCE [LARGE SCALE GENOMIC DNA]</scope>
    <source>
        <strain evidence="8">DSM 100886 HEG_-6_39</strain>
    </source>
</reference>
<evidence type="ECO:0000256" key="2">
    <source>
        <dbReference type="ARBA" id="ARBA00010817"/>
    </source>
</evidence>
<dbReference type="GO" id="GO:0043916">
    <property type="term" value="F:DNA-7-methylguanine glycosylase activity"/>
    <property type="evidence" value="ECO:0007669"/>
    <property type="project" value="TreeGrafter"/>
</dbReference>
<dbReference type="SUPFAM" id="SSF48150">
    <property type="entry name" value="DNA-glycosylase"/>
    <property type="match status" value="1"/>
</dbReference>
<dbReference type="InterPro" id="IPR051912">
    <property type="entry name" value="Alkylbase_DNA_Glycosylase/TA"/>
</dbReference>
<keyword evidence="4" id="KW-0227">DNA damage</keyword>
<comment type="catalytic activity">
    <reaction evidence="1">
        <text>Hydrolysis of alkylated DNA, releasing 3-methyladenine, 3-methylguanine, 7-methylguanine and 7-methyladenine.</text>
        <dbReference type="EC" id="3.2.2.21"/>
    </reaction>
</comment>